<reference evidence="2" key="1">
    <citation type="submission" date="2021-02" db="EMBL/GenBank/DDBJ databases">
        <authorList>
            <person name="Nowell W R."/>
        </authorList>
    </citation>
    <scope>NUCLEOTIDE SEQUENCE</scope>
</reference>
<accession>A0A815PW92</accession>
<keyword evidence="1" id="KW-0732">Signal</keyword>
<protein>
    <submittedName>
        <fullName evidence="2">Uncharacterized protein</fullName>
    </submittedName>
</protein>
<sequence>MHSNFRLSFLLAYILLNIIHVAQTVPSGYLLGSTYIPGAPSNSLCKIDPLTGKFSTLAALEDYKAYDVTYDFIHKVFYVFGSRAFINRDTAELSVLVVNPFNGTQQYRPLPTEPFVNLFGLRVDSSTGELYTLQMSDVEEDPISIIQIDPVDFKVKRWVNITKSTGVQPDSMAIFYNATDHRYFVTVAPESFDNALVGIDVVRRKEISRIVKHSLPAYLCYDNITNAFYGIQETEGKRGCRLIRLNPYNGTIEVLSPDFNDYLASTGTCYGGFYFTMIVKNLNTQKIVTFDLANHGKIIASNPAESYLDAFAFVPI</sequence>
<proteinExistence type="predicted"/>
<evidence type="ECO:0000313" key="2">
    <source>
        <dbReference type="EMBL" id="CAF1454167.1"/>
    </source>
</evidence>
<dbReference type="AlphaFoldDB" id="A0A815PW92"/>
<comment type="caution">
    <text evidence="2">The sequence shown here is derived from an EMBL/GenBank/DDBJ whole genome shotgun (WGS) entry which is preliminary data.</text>
</comment>
<gene>
    <name evidence="2" type="ORF">XAT740_LOCUS37056</name>
</gene>
<dbReference type="SUPFAM" id="SSF63825">
    <property type="entry name" value="YWTD domain"/>
    <property type="match status" value="1"/>
</dbReference>
<evidence type="ECO:0000313" key="3">
    <source>
        <dbReference type="Proteomes" id="UP000663828"/>
    </source>
</evidence>
<organism evidence="2 3">
    <name type="scientific">Adineta ricciae</name>
    <name type="common">Rotifer</name>
    <dbReference type="NCBI Taxonomy" id="249248"/>
    <lineage>
        <taxon>Eukaryota</taxon>
        <taxon>Metazoa</taxon>
        <taxon>Spiralia</taxon>
        <taxon>Gnathifera</taxon>
        <taxon>Rotifera</taxon>
        <taxon>Eurotatoria</taxon>
        <taxon>Bdelloidea</taxon>
        <taxon>Adinetida</taxon>
        <taxon>Adinetidae</taxon>
        <taxon>Adineta</taxon>
    </lineage>
</organism>
<name>A0A815PW92_ADIRI</name>
<evidence type="ECO:0000256" key="1">
    <source>
        <dbReference type="SAM" id="SignalP"/>
    </source>
</evidence>
<keyword evidence="3" id="KW-1185">Reference proteome</keyword>
<feature type="chain" id="PRO_5032883569" evidence="1">
    <location>
        <begin position="25"/>
        <end position="316"/>
    </location>
</feature>
<feature type="signal peptide" evidence="1">
    <location>
        <begin position="1"/>
        <end position="24"/>
    </location>
</feature>
<dbReference type="EMBL" id="CAJNOR010003856">
    <property type="protein sequence ID" value="CAF1454167.1"/>
    <property type="molecule type" value="Genomic_DNA"/>
</dbReference>
<dbReference type="Proteomes" id="UP000663828">
    <property type="component" value="Unassembled WGS sequence"/>
</dbReference>